<dbReference type="InterPro" id="IPR050351">
    <property type="entry name" value="BphY/WalK/GraS-like"/>
</dbReference>
<evidence type="ECO:0000256" key="3">
    <source>
        <dbReference type="ARBA" id="ARBA00022553"/>
    </source>
</evidence>
<evidence type="ECO:0000313" key="7">
    <source>
        <dbReference type="EMBL" id="OBZ96818.1"/>
    </source>
</evidence>
<dbReference type="STRING" id="1612624.ADU59_03545"/>
<evidence type="ECO:0000313" key="8">
    <source>
        <dbReference type="Proteomes" id="UP000093111"/>
    </source>
</evidence>
<dbReference type="PANTHER" id="PTHR42878:SF15">
    <property type="entry name" value="BACTERIOPHYTOCHROME"/>
    <property type="match status" value="1"/>
</dbReference>
<reference evidence="7 8" key="1">
    <citation type="journal article" date="2016" name="Syst. Appl. Microbiol.">
        <title>Pararhizobium polonicum sp. nov. isolated from tumors on stone fruit rootstocks.</title>
        <authorList>
            <person name="Pulawska J."/>
            <person name="Kuzmanovic N."/>
            <person name="Willems A."/>
            <person name="Pothier J.F."/>
        </authorList>
    </citation>
    <scope>NUCLEOTIDE SEQUENCE [LARGE SCALE GENOMIC DNA]</scope>
    <source>
        <strain evidence="7 8">F5.1</strain>
    </source>
</reference>
<feature type="domain" description="Histidine kinase" evidence="6">
    <location>
        <begin position="173"/>
        <end position="383"/>
    </location>
</feature>
<dbReference type="GO" id="GO:0030295">
    <property type="term" value="F:protein kinase activator activity"/>
    <property type="evidence" value="ECO:0007669"/>
    <property type="project" value="TreeGrafter"/>
</dbReference>
<organism evidence="7 8">
    <name type="scientific">Pararhizobium polonicum</name>
    <dbReference type="NCBI Taxonomy" id="1612624"/>
    <lineage>
        <taxon>Bacteria</taxon>
        <taxon>Pseudomonadati</taxon>
        <taxon>Pseudomonadota</taxon>
        <taxon>Alphaproteobacteria</taxon>
        <taxon>Hyphomicrobiales</taxon>
        <taxon>Rhizobiaceae</taxon>
        <taxon>Rhizobium/Agrobacterium group</taxon>
        <taxon>Pararhizobium</taxon>
    </lineage>
</organism>
<dbReference type="CDD" id="cd00082">
    <property type="entry name" value="HisKA"/>
    <property type="match status" value="1"/>
</dbReference>
<dbReference type="Pfam" id="PF01590">
    <property type="entry name" value="GAF"/>
    <property type="match status" value="1"/>
</dbReference>
<dbReference type="PRINTS" id="PR00344">
    <property type="entry name" value="BCTRLSENSOR"/>
</dbReference>
<accession>A0A1C7P6B7</accession>
<dbReference type="SMART" id="SM00387">
    <property type="entry name" value="HATPase_c"/>
    <property type="match status" value="1"/>
</dbReference>
<protein>
    <recommendedName>
        <fullName evidence="2">histidine kinase</fullName>
        <ecNumber evidence="2">2.7.13.3</ecNumber>
    </recommendedName>
</protein>
<comment type="caution">
    <text evidence="7">The sequence shown here is derived from an EMBL/GenBank/DDBJ whole genome shotgun (WGS) entry which is preliminary data.</text>
</comment>
<dbReference type="PANTHER" id="PTHR42878">
    <property type="entry name" value="TWO-COMPONENT HISTIDINE KINASE"/>
    <property type="match status" value="1"/>
</dbReference>
<dbReference type="PROSITE" id="PS50109">
    <property type="entry name" value="HIS_KIN"/>
    <property type="match status" value="1"/>
</dbReference>
<dbReference type="RefSeq" id="WP_068951717.1">
    <property type="nucleotide sequence ID" value="NZ_LGLV01000004.1"/>
</dbReference>
<dbReference type="Proteomes" id="UP000093111">
    <property type="component" value="Unassembled WGS sequence"/>
</dbReference>
<dbReference type="InterPro" id="IPR003661">
    <property type="entry name" value="HisK_dim/P_dom"/>
</dbReference>
<keyword evidence="3" id="KW-0597">Phosphoprotein</keyword>
<evidence type="ECO:0000256" key="5">
    <source>
        <dbReference type="ARBA" id="ARBA00022777"/>
    </source>
</evidence>
<evidence type="ECO:0000256" key="1">
    <source>
        <dbReference type="ARBA" id="ARBA00000085"/>
    </source>
</evidence>
<dbReference type="CDD" id="cd00075">
    <property type="entry name" value="HATPase"/>
    <property type="match status" value="1"/>
</dbReference>
<dbReference type="AlphaFoldDB" id="A0A1C7P6B7"/>
<comment type="catalytic activity">
    <reaction evidence="1">
        <text>ATP + protein L-histidine = ADP + protein N-phospho-L-histidine.</text>
        <dbReference type="EC" id="2.7.13.3"/>
    </reaction>
</comment>
<keyword evidence="5 7" id="KW-0418">Kinase</keyword>
<dbReference type="InterPro" id="IPR036890">
    <property type="entry name" value="HATPase_C_sf"/>
</dbReference>
<keyword evidence="8" id="KW-1185">Reference proteome</keyword>
<evidence type="ECO:0000256" key="4">
    <source>
        <dbReference type="ARBA" id="ARBA00022679"/>
    </source>
</evidence>
<dbReference type="PATRIC" id="fig|1612624.7.peg.739"/>
<dbReference type="InterPro" id="IPR005467">
    <property type="entry name" value="His_kinase_dom"/>
</dbReference>
<dbReference type="InterPro" id="IPR003018">
    <property type="entry name" value="GAF"/>
</dbReference>
<dbReference type="InterPro" id="IPR036097">
    <property type="entry name" value="HisK_dim/P_sf"/>
</dbReference>
<evidence type="ECO:0000259" key="6">
    <source>
        <dbReference type="PROSITE" id="PS50109"/>
    </source>
</evidence>
<keyword evidence="4" id="KW-0808">Transferase</keyword>
<gene>
    <name evidence="7" type="ORF">ADU59_03545</name>
</gene>
<dbReference type="Gene3D" id="1.10.287.130">
    <property type="match status" value="1"/>
</dbReference>
<dbReference type="SUPFAM" id="SSF55874">
    <property type="entry name" value="ATPase domain of HSP90 chaperone/DNA topoisomerase II/histidine kinase"/>
    <property type="match status" value="1"/>
</dbReference>
<dbReference type="Gene3D" id="3.30.565.10">
    <property type="entry name" value="Histidine kinase-like ATPase, C-terminal domain"/>
    <property type="match status" value="1"/>
</dbReference>
<dbReference type="Pfam" id="PF00512">
    <property type="entry name" value="HisKA"/>
    <property type="match status" value="1"/>
</dbReference>
<dbReference type="SUPFAM" id="SSF55781">
    <property type="entry name" value="GAF domain-like"/>
    <property type="match status" value="1"/>
</dbReference>
<dbReference type="SMART" id="SM00065">
    <property type="entry name" value="GAF"/>
    <property type="match status" value="1"/>
</dbReference>
<dbReference type="InterPro" id="IPR029016">
    <property type="entry name" value="GAF-like_dom_sf"/>
</dbReference>
<dbReference type="GO" id="GO:0000156">
    <property type="term" value="F:phosphorelay response regulator activity"/>
    <property type="evidence" value="ECO:0007669"/>
    <property type="project" value="TreeGrafter"/>
</dbReference>
<dbReference type="SUPFAM" id="SSF47384">
    <property type="entry name" value="Homodimeric domain of signal transducing histidine kinase"/>
    <property type="match status" value="1"/>
</dbReference>
<proteinExistence type="predicted"/>
<dbReference type="SMART" id="SM00388">
    <property type="entry name" value="HisKA"/>
    <property type="match status" value="1"/>
</dbReference>
<dbReference type="GO" id="GO:0000155">
    <property type="term" value="F:phosphorelay sensor kinase activity"/>
    <property type="evidence" value="ECO:0007669"/>
    <property type="project" value="InterPro"/>
</dbReference>
<dbReference type="OrthoDB" id="9795133at2"/>
<dbReference type="Gene3D" id="3.30.450.40">
    <property type="match status" value="1"/>
</dbReference>
<dbReference type="InterPro" id="IPR004358">
    <property type="entry name" value="Sig_transdc_His_kin-like_C"/>
</dbReference>
<dbReference type="EMBL" id="LGLV01000004">
    <property type="protein sequence ID" value="OBZ96818.1"/>
    <property type="molecule type" value="Genomic_DNA"/>
</dbReference>
<evidence type="ECO:0000256" key="2">
    <source>
        <dbReference type="ARBA" id="ARBA00012438"/>
    </source>
</evidence>
<name>A0A1C7P6B7_9HYPH</name>
<dbReference type="EC" id="2.7.13.3" evidence="2"/>
<dbReference type="InterPro" id="IPR003594">
    <property type="entry name" value="HATPase_dom"/>
</dbReference>
<sequence>MNDNPAAAVDAIAQISAVPTILDVVCRMTGMRFAAVARVTADRWIACSVRDEIAFGLQPGGELKVETTICNEIREHRHAVIIDNVAEDPVYASHHTPAFYGLQSYISVPIMLADGSFFGTLCAIDTVPRTLNTPEIAGAFQLFANLIAFHLDAQQRIDQERQGSELREQFIAVLGHDLRNPLASLDAGTRMLQRTVEDEKGKVVLALMRSSISRMSGLIDNVLDFARGRLGGGIAVEQADRVPLKPVMEQVIAELTMANPGRRIEAELTEAMVRCDEGRIGQLLSNLLANALMHGDPEAPIRVRSSIAGGRFELSVTNAGEPIPQAVIKDLFKPFVRASAKANLQGLGLGLYIASEIAKAHKGRLLVTSTPEETCFTFHMPQQ</sequence>
<dbReference type="Pfam" id="PF02518">
    <property type="entry name" value="HATPase_c"/>
    <property type="match status" value="1"/>
</dbReference>
<dbReference type="GO" id="GO:0007234">
    <property type="term" value="P:osmosensory signaling via phosphorelay pathway"/>
    <property type="evidence" value="ECO:0007669"/>
    <property type="project" value="TreeGrafter"/>
</dbReference>